<dbReference type="CDD" id="cd08465">
    <property type="entry name" value="PBP2_ToxR"/>
    <property type="match status" value="1"/>
</dbReference>
<dbReference type="Pfam" id="PF00126">
    <property type="entry name" value="HTH_1"/>
    <property type="match status" value="1"/>
</dbReference>
<dbReference type="InterPro" id="IPR005119">
    <property type="entry name" value="LysR_subst-bd"/>
</dbReference>
<keyword evidence="2" id="KW-0805">Transcription regulation</keyword>
<protein>
    <submittedName>
        <fullName evidence="6">LysR substrate-binding domain-containing protein</fullName>
    </submittedName>
</protein>
<comment type="similarity">
    <text evidence="1">Belongs to the LysR transcriptional regulatory family.</text>
</comment>
<keyword evidence="3" id="KW-0238">DNA-binding</keyword>
<dbReference type="EMBL" id="JAQQXR010000007">
    <property type="protein sequence ID" value="MDC8759542.1"/>
    <property type="molecule type" value="Genomic_DNA"/>
</dbReference>
<dbReference type="Gene3D" id="1.10.10.10">
    <property type="entry name" value="Winged helix-like DNA-binding domain superfamily/Winged helix DNA-binding domain"/>
    <property type="match status" value="1"/>
</dbReference>
<evidence type="ECO:0000256" key="3">
    <source>
        <dbReference type="ARBA" id="ARBA00023125"/>
    </source>
</evidence>
<evidence type="ECO:0000256" key="4">
    <source>
        <dbReference type="ARBA" id="ARBA00023163"/>
    </source>
</evidence>
<dbReference type="PROSITE" id="PS50931">
    <property type="entry name" value="HTH_LYSR"/>
    <property type="match status" value="1"/>
</dbReference>
<dbReference type="InterPro" id="IPR000847">
    <property type="entry name" value="LysR_HTH_N"/>
</dbReference>
<organism evidence="6 7">
    <name type="scientific">Janthinobacterium fluminis</name>
    <dbReference type="NCBI Taxonomy" id="2987524"/>
    <lineage>
        <taxon>Bacteria</taxon>
        <taxon>Pseudomonadati</taxon>
        <taxon>Pseudomonadota</taxon>
        <taxon>Betaproteobacteria</taxon>
        <taxon>Burkholderiales</taxon>
        <taxon>Oxalobacteraceae</taxon>
        <taxon>Janthinobacterium</taxon>
    </lineage>
</organism>
<accession>A0ABT5K3J2</accession>
<dbReference type="InterPro" id="IPR050389">
    <property type="entry name" value="LysR-type_TF"/>
</dbReference>
<dbReference type="Proteomes" id="UP001221208">
    <property type="component" value="Unassembled WGS sequence"/>
</dbReference>
<name>A0ABT5K3J2_9BURK</name>
<evidence type="ECO:0000313" key="7">
    <source>
        <dbReference type="Proteomes" id="UP001221208"/>
    </source>
</evidence>
<gene>
    <name evidence="6" type="ORF">OIK44_18320</name>
</gene>
<dbReference type="PRINTS" id="PR00039">
    <property type="entry name" value="HTHLYSR"/>
</dbReference>
<dbReference type="PANTHER" id="PTHR30118:SF15">
    <property type="entry name" value="TRANSCRIPTIONAL REGULATORY PROTEIN"/>
    <property type="match status" value="1"/>
</dbReference>
<evidence type="ECO:0000256" key="1">
    <source>
        <dbReference type="ARBA" id="ARBA00009437"/>
    </source>
</evidence>
<keyword evidence="4" id="KW-0804">Transcription</keyword>
<feature type="domain" description="HTH lysR-type" evidence="5">
    <location>
        <begin position="7"/>
        <end position="64"/>
    </location>
</feature>
<dbReference type="InterPro" id="IPR036388">
    <property type="entry name" value="WH-like_DNA-bd_sf"/>
</dbReference>
<evidence type="ECO:0000259" key="5">
    <source>
        <dbReference type="PROSITE" id="PS50931"/>
    </source>
</evidence>
<proteinExistence type="inferred from homology"/>
<dbReference type="RefSeq" id="WP_273672768.1">
    <property type="nucleotide sequence ID" value="NZ_JAQQXR010000007.1"/>
</dbReference>
<dbReference type="SUPFAM" id="SSF53850">
    <property type="entry name" value="Periplasmic binding protein-like II"/>
    <property type="match status" value="1"/>
</dbReference>
<dbReference type="SUPFAM" id="SSF46785">
    <property type="entry name" value="Winged helix' DNA-binding domain"/>
    <property type="match status" value="1"/>
</dbReference>
<comment type="caution">
    <text evidence="6">The sequence shown here is derived from an EMBL/GenBank/DDBJ whole genome shotgun (WGS) entry which is preliminary data.</text>
</comment>
<dbReference type="InterPro" id="IPR036390">
    <property type="entry name" value="WH_DNA-bd_sf"/>
</dbReference>
<dbReference type="Gene3D" id="3.40.190.10">
    <property type="entry name" value="Periplasmic binding protein-like II"/>
    <property type="match status" value="2"/>
</dbReference>
<evidence type="ECO:0000256" key="2">
    <source>
        <dbReference type="ARBA" id="ARBA00023015"/>
    </source>
</evidence>
<keyword evidence="7" id="KW-1185">Reference proteome</keyword>
<dbReference type="Pfam" id="PF03466">
    <property type="entry name" value="LysR_substrate"/>
    <property type="match status" value="1"/>
</dbReference>
<reference evidence="6 7" key="1">
    <citation type="submission" date="2022-10" db="EMBL/GenBank/DDBJ databases">
        <title>Janthinobacterium sp. hw3 Genome sequencing.</title>
        <authorList>
            <person name="Park S."/>
        </authorList>
    </citation>
    <scope>NUCLEOTIDE SEQUENCE [LARGE SCALE GENOMIC DNA]</scope>
    <source>
        <strain evidence="7">hw3</strain>
    </source>
</reference>
<sequence>MNNLRAVDLNLLVILEALLSERHLSRAAARLHMSQPAVSHALGRLRALLDDPLLVRGRGGFQPTARALELSRPLADALQHVRSVLGGAVFDAATARRTFRLAMSDYGAAIVLPGLMRRLRAEAPGIDLSVVYASRESMAAGVVDGDIDLALGVFPHTPETLRRETLLEERFVCALDAATLPDGAALTLDAYLARPHVLVASGDRAMATEVDTELARHGWTRRIALRLPHWAVAPAVLAGTDLVLTVARRALRGGAAGLALVEPPFAIAPFVFEQIWHSRAEGDAGLSWLRVALRGAALERDAVTSGGAGG</sequence>
<evidence type="ECO:0000313" key="6">
    <source>
        <dbReference type="EMBL" id="MDC8759542.1"/>
    </source>
</evidence>
<dbReference type="PANTHER" id="PTHR30118">
    <property type="entry name" value="HTH-TYPE TRANSCRIPTIONAL REGULATOR LEUO-RELATED"/>
    <property type="match status" value="1"/>
</dbReference>